<evidence type="ECO:0000313" key="2">
    <source>
        <dbReference type="Proteomes" id="UP000037696"/>
    </source>
</evidence>
<proteinExistence type="predicted"/>
<evidence type="ECO:0000313" key="1">
    <source>
        <dbReference type="EMBL" id="KOS37660.1"/>
    </source>
</evidence>
<name>A0A0M8P018_9EURO</name>
<keyword evidence="2" id="KW-1185">Reference proteome</keyword>
<dbReference type="EMBL" id="LHQQ01000303">
    <property type="protein sequence ID" value="KOS37660.1"/>
    <property type="molecule type" value="Genomic_DNA"/>
</dbReference>
<dbReference type="AlphaFoldDB" id="A0A0M8P018"/>
<gene>
    <name evidence="1" type="ORF">ACN38_g11539</name>
</gene>
<dbReference type="Proteomes" id="UP000037696">
    <property type="component" value="Unassembled WGS sequence"/>
</dbReference>
<comment type="caution">
    <text evidence="1">The sequence shown here is derived from an EMBL/GenBank/DDBJ whole genome shotgun (WGS) entry which is preliminary data.</text>
</comment>
<reference evidence="1 2" key="1">
    <citation type="submission" date="2015-08" db="EMBL/GenBank/DDBJ databases">
        <title>Genome sequencing of Penicillium nordicum.</title>
        <authorList>
            <person name="Nguyen H.D."/>
            <person name="Seifert K.A."/>
        </authorList>
    </citation>
    <scope>NUCLEOTIDE SEQUENCE [LARGE SCALE GENOMIC DNA]</scope>
    <source>
        <strain evidence="1 2">DAOMC 185683</strain>
    </source>
</reference>
<accession>A0A0M8P018</accession>
<sequence length="77" mass="9247">MIGQGIHNTQIHSEPIALLRERIRVWRKIRENNLSKNRLSYDVYPCFLITNMIFRLCARWYTLRRSVASTSRLLWLG</sequence>
<organism evidence="1 2">
    <name type="scientific">Penicillium nordicum</name>
    <dbReference type="NCBI Taxonomy" id="229535"/>
    <lineage>
        <taxon>Eukaryota</taxon>
        <taxon>Fungi</taxon>
        <taxon>Dikarya</taxon>
        <taxon>Ascomycota</taxon>
        <taxon>Pezizomycotina</taxon>
        <taxon>Eurotiomycetes</taxon>
        <taxon>Eurotiomycetidae</taxon>
        <taxon>Eurotiales</taxon>
        <taxon>Aspergillaceae</taxon>
        <taxon>Penicillium</taxon>
    </lineage>
</organism>
<protein>
    <submittedName>
        <fullName evidence="1">Uncharacterized protein</fullName>
    </submittedName>
</protein>